<protein>
    <submittedName>
        <fullName evidence="7">C40 family peptidase</fullName>
    </submittedName>
</protein>
<dbReference type="EMBL" id="JAERRJ010000019">
    <property type="protein sequence ID" value="MBL1079769.1"/>
    <property type="molecule type" value="Genomic_DNA"/>
</dbReference>
<evidence type="ECO:0000256" key="3">
    <source>
        <dbReference type="ARBA" id="ARBA00022801"/>
    </source>
</evidence>
<keyword evidence="3" id="KW-0378">Hydrolase</keyword>
<evidence type="ECO:0000313" key="7">
    <source>
        <dbReference type="EMBL" id="MBL1079769.1"/>
    </source>
</evidence>
<dbReference type="PANTHER" id="PTHR47359:SF3">
    <property type="entry name" value="NLP_P60 DOMAIN-CONTAINING PROTEIN-RELATED"/>
    <property type="match status" value="1"/>
</dbReference>
<keyword evidence="2" id="KW-0645">Protease</keyword>
<evidence type="ECO:0000259" key="6">
    <source>
        <dbReference type="PROSITE" id="PS51935"/>
    </source>
</evidence>
<dbReference type="InterPro" id="IPR051794">
    <property type="entry name" value="PG_Endopeptidase_C40"/>
</dbReference>
<sequence length="314" mass="32678">MTDFETDTEKSLRALLGLYGASGPSEAGSPLVMPVMPGLSGAAELFASRAYAEVVSEQGAEIASLSSHDGFVHSVVTNAAAGTALGRKVVDDHLAEFRSRLQAIAAIAHPAIRSVALMDSAQTLLQGASQQVNRDAAAAQQQASRITAPVAPARRTRSRRPVRRRGSRSRGVRVNANTTSRRAVTGDRTAGSAAVRAADHFVGLPYVWGGGGANGPSGGGFDCSGLTQYAIARASNGEVILPRTTYDQINTGVAVHPRDVRPGDLVFPGSSFSGRGPEHVQLAAGGGWVIEAPYTGSTVKWTPMSPDAVVRRVL</sequence>
<keyword evidence="4" id="KW-0788">Thiol protease</keyword>
<evidence type="ECO:0000256" key="5">
    <source>
        <dbReference type="SAM" id="MobiDB-lite"/>
    </source>
</evidence>
<evidence type="ECO:0000256" key="2">
    <source>
        <dbReference type="ARBA" id="ARBA00022670"/>
    </source>
</evidence>
<feature type="compositionally biased region" description="Low complexity" evidence="5">
    <location>
        <begin position="136"/>
        <end position="153"/>
    </location>
</feature>
<accession>A0ABS1MGQ9</accession>
<comment type="caution">
    <text evidence="7">The sequence shown here is derived from an EMBL/GenBank/DDBJ whole genome shotgun (WGS) entry which is preliminary data.</text>
</comment>
<dbReference type="Proteomes" id="UP000602198">
    <property type="component" value="Unassembled WGS sequence"/>
</dbReference>
<gene>
    <name evidence="7" type="ORF">JK358_35745</name>
</gene>
<keyword evidence="8" id="KW-1185">Reference proteome</keyword>
<dbReference type="InterPro" id="IPR038765">
    <property type="entry name" value="Papain-like_cys_pep_sf"/>
</dbReference>
<organism evidence="7 8">
    <name type="scientific">Nocardia acididurans</name>
    <dbReference type="NCBI Taxonomy" id="2802282"/>
    <lineage>
        <taxon>Bacteria</taxon>
        <taxon>Bacillati</taxon>
        <taxon>Actinomycetota</taxon>
        <taxon>Actinomycetes</taxon>
        <taxon>Mycobacteriales</taxon>
        <taxon>Nocardiaceae</taxon>
        <taxon>Nocardia</taxon>
    </lineage>
</organism>
<dbReference type="PANTHER" id="PTHR47359">
    <property type="entry name" value="PEPTIDOGLYCAN DL-ENDOPEPTIDASE CWLO"/>
    <property type="match status" value="1"/>
</dbReference>
<dbReference type="Gene3D" id="3.90.1720.10">
    <property type="entry name" value="endopeptidase domain like (from Nostoc punctiforme)"/>
    <property type="match status" value="1"/>
</dbReference>
<reference evidence="7 8" key="1">
    <citation type="submission" date="2021-01" db="EMBL/GenBank/DDBJ databases">
        <title>WGS of actinomycetes isolated from Thailand.</title>
        <authorList>
            <person name="Thawai C."/>
        </authorList>
    </citation>
    <scope>NUCLEOTIDE SEQUENCE [LARGE SCALE GENOMIC DNA]</scope>
    <source>
        <strain evidence="7 8">LPG 2</strain>
    </source>
</reference>
<feature type="compositionally biased region" description="Basic residues" evidence="5">
    <location>
        <begin position="154"/>
        <end position="171"/>
    </location>
</feature>
<evidence type="ECO:0000256" key="1">
    <source>
        <dbReference type="ARBA" id="ARBA00007074"/>
    </source>
</evidence>
<feature type="domain" description="NlpC/P60" evidence="6">
    <location>
        <begin position="188"/>
        <end position="314"/>
    </location>
</feature>
<dbReference type="PROSITE" id="PS51935">
    <property type="entry name" value="NLPC_P60"/>
    <property type="match status" value="1"/>
</dbReference>
<dbReference type="RefSeq" id="WP_201957325.1">
    <property type="nucleotide sequence ID" value="NZ_JAERRJ010000019.1"/>
</dbReference>
<dbReference type="Pfam" id="PF00877">
    <property type="entry name" value="NLPC_P60"/>
    <property type="match status" value="1"/>
</dbReference>
<dbReference type="SUPFAM" id="SSF54001">
    <property type="entry name" value="Cysteine proteinases"/>
    <property type="match status" value="1"/>
</dbReference>
<dbReference type="InterPro" id="IPR000064">
    <property type="entry name" value="NLP_P60_dom"/>
</dbReference>
<name>A0ABS1MGQ9_9NOCA</name>
<comment type="similarity">
    <text evidence="1">Belongs to the peptidase C40 family.</text>
</comment>
<evidence type="ECO:0000313" key="8">
    <source>
        <dbReference type="Proteomes" id="UP000602198"/>
    </source>
</evidence>
<evidence type="ECO:0000256" key="4">
    <source>
        <dbReference type="ARBA" id="ARBA00022807"/>
    </source>
</evidence>
<feature type="region of interest" description="Disordered" evidence="5">
    <location>
        <begin position="135"/>
        <end position="188"/>
    </location>
</feature>
<proteinExistence type="inferred from homology"/>